<dbReference type="RefSeq" id="WP_147667973.1">
    <property type="nucleotide sequence ID" value="NZ_VDUW01000006.1"/>
</dbReference>
<dbReference type="PROSITE" id="PS51707">
    <property type="entry name" value="CYTH"/>
    <property type="match status" value="1"/>
</dbReference>
<dbReference type="Gene3D" id="2.40.320.10">
    <property type="entry name" value="Hypothetical Protein Pfu-838710-001"/>
    <property type="match status" value="1"/>
</dbReference>
<dbReference type="InterPro" id="IPR009195">
    <property type="entry name" value="Uncharacterised_YjbK"/>
</dbReference>
<dbReference type="EMBL" id="VDUW01000006">
    <property type="protein sequence ID" value="TXL64079.1"/>
    <property type="molecule type" value="Genomic_DNA"/>
</dbReference>
<evidence type="ECO:0000313" key="3">
    <source>
        <dbReference type="Proteomes" id="UP000321574"/>
    </source>
</evidence>
<feature type="domain" description="CYTH" evidence="1">
    <location>
        <begin position="4"/>
        <end position="189"/>
    </location>
</feature>
<evidence type="ECO:0000313" key="2">
    <source>
        <dbReference type="EMBL" id="TXL64079.1"/>
    </source>
</evidence>
<dbReference type="CDD" id="cd07762">
    <property type="entry name" value="CYTH-like_Pase_1"/>
    <property type="match status" value="1"/>
</dbReference>
<gene>
    <name evidence="2" type="ORF">FHP05_10355</name>
</gene>
<dbReference type="SUPFAM" id="SSF55154">
    <property type="entry name" value="CYTH-like phosphatases"/>
    <property type="match status" value="1"/>
</dbReference>
<protein>
    <submittedName>
        <fullName evidence="2">CYTH domain-containing protein</fullName>
    </submittedName>
</protein>
<dbReference type="PIRSF" id="PIRSF012526">
    <property type="entry name" value="CYTH_UCP012526"/>
    <property type="match status" value="1"/>
</dbReference>
<dbReference type="AlphaFoldDB" id="A0A5C8NQQ2"/>
<dbReference type="SMART" id="SM01118">
    <property type="entry name" value="CYTH"/>
    <property type="match status" value="1"/>
</dbReference>
<organism evidence="2 3">
    <name type="scientific">Cerasibacillus terrae</name>
    <dbReference type="NCBI Taxonomy" id="2498845"/>
    <lineage>
        <taxon>Bacteria</taxon>
        <taxon>Bacillati</taxon>
        <taxon>Bacillota</taxon>
        <taxon>Bacilli</taxon>
        <taxon>Bacillales</taxon>
        <taxon>Bacillaceae</taxon>
        <taxon>Cerasibacillus</taxon>
    </lineage>
</organism>
<keyword evidence="3" id="KW-1185">Reference proteome</keyword>
<accession>A0A5C8NQQ2</accession>
<evidence type="ECO:0000259" key="1">
    <source>
        <dbReference type="PROSITE" id="PS51707"/>
    </source>
</evidence>
<dbReference type="InterPro" id="IPR033469">
    <property type="entry name" value="CYTH-like_dom_sf"/>
</dbReference>
<proteinExistence type="predicted"/>
<reference evidence="2 3" key="1">
    <citation type="submission" date="2019-06" db="EMBL/GenBank/DDBJ databases">
        <title>Cerasibacillus sp. nov., isolated from maize field.</title>
        <authorList>
            <person name="Lin S.-Y."/>
            <person name="Tsai C.-F."/>
            <person name="Young C.-C."/>
        </authorList>
    </citation>
    <scope>NUCLEOTIDE SEQUENCE [LARGE SCALE GENOMIC DNA]</scope>
    <source>
        <strain evidence="2 3">CC-CFT480</strain>
    </source>
</reference>
<dbReference type="InterPro" id="IPR023577">
    <property type="entry name" value="CYTH_domain"/>
</dbReference>
<dbReference type="OrthoDB" id="384378at2"/>
<sequence>MTQEIEIEFKNMLTKQEFHHLLEHLPFPKDGIKQVNYYFETKDFSLKEHWSALRIREKANHFSLTLKEPLQEGLLETHDKITKEEKDAWINGNIIPKTNTTKRLNQLGIKPEELVFYGKLTTIRHEFTDNGFIYVLDQSIYNGITDYEIEIEAPDYESGEKVFLQVLNKYHITRKQTANKIERFFATKR</sequence>
<name>A0A5C8NQQ2_9BACI</name>
<dbReference type="Proteomes" id="UP000321574">
    <property type="component" value="Unassembled WGS sequence"/>
</dbReference>
<dbReference type="Pfam" id="PF01928">
    <property type="entry name" value="CYTH"/>
    <property type="match status" value="1"/>
</dbReference>
<comment type="caution">
    <text evidence="2">The sequence shown here is derived from an EMBL/GenBank/DDBJ whole genome shotgun (WGS) entry which is preliminary data.</text>
</comment>